<dbReference type="CDD" id="cd07990">
    <property type="entry name" value="LPLAT_LCLAT1-like"/>
    <property type="match status" value="1"/>
</dbReference>
<dbReference type="EMBL" id="VJMH01006520">
    <property type="protein sequence ID" value="KAF0689078.1"/>
    <property type="molecule type" value="Genomic_DNA"/>
</dbReference>
<evidence type="ECO:0000256" key="5">
    <source>
        <dbReference type="SAM" id="Phobius"/>
    </source>
</evidence>
<feature type="region of interest" description="Disordered" evidence="4">
    <location>
        <begin position="1"/>
        <end position="22"/>
    </location>
</feature>
<gene>
    <name evidence="8" type="primary">Aste57867_19350</name>
    <name evidence="7" type="ORF">As57867_019286</name>
    <name evidence="8" type="ORF">ASTE57867_19350</name>
</gene>
<evidence type="ECO:0000313" key="9">
    <source>
        <dbReference type="Proteomes" id="UP000332933"/>
    </source>
</evidence>
<evidence type="ECO:0000256" key="4">
    <source>
        <dbReference type="SAM" id="MobiDB-lite"/>
    </source>
</evidence>
<dbReference type="GO" id="GO:0003841">
    <property type="term" value="F:1-acylglycerol-3-phosphate O-acyltransferase activity"/>
    <property type="evidence" value="ECO:0007669"/>
    <property type="project" value="TreeGrafter"/>
</dbReference>
<dbReference type="AlphaFoldDB" id="A0A485LCX6"/>
<feature type="transmembrane region" description="Helical" evidence="5">
    <location>
        <begin position="360"/>
        <end position="377"/>
    </location>
</feature>
<dbReference type="GO" id="GO:0012505">
    <property type="term" value="C:endomembrane system"/>
    <property type="evidence" value="ECO:0007669"/>
    <property type="project" value="TreeGrafter"/>
</dbReference>
<evidence type="ECO:0000256" key="2">
    <source>
        <dbReference type="ARBA" id="ARBA00022679"/>
    </source>
</evidence>
<feature type="domain" description="Phospholipid/glycerol acyltransferase" evidence="6">
    <location>
        <begin position="118"/>
        <end position="240"/>
    </location>
</feature>
<feature type="transmembrane region" description="Helical" evidence="5">
    <location>
        <begin position="40"/>
        <end position="68"/>
    </location>
</feature>
<keyword evidence="2" id="KW-0808">Transferase</keyword>
<keyword evidence="5" id="KW-1133">Transmembrane helix</keyword>
<keyword evidence="9" id="KW-1185">Reference proteome</keyword>
<reference evidence="7" key="2">
    <citation type="submission" date="2019-06" db="EMBL/GenBank/DDBJ databases">
        <title>Genomics analysis of Aphanomyces spp. identifies a new class of oomycete effector associated with host adaptation.</title>
        <authorList>
            <person name="Gaulin E."/>
        </authorList>
    </citation>
    <scope>NUCLEOTIDE SEQUENCE</scope>
    <source>
        <strain evidence="7">CBS 578.67</strain>
    </source>
</reference>
<keyword evidence="5" id="KW-0472">Membrane</keyword>
<evidence type="ECO:0000313" key="8">
    <source>
        <dbReference type="EMBL" id="VFT96064.1"/>
    </source>
</evidence>
<keyword evidence="3" id="KW-0012">Acyltransferase</keyword>
<dbReference type="SMART" id="SM00563">
    <property type="entry name" value="PlsC"/>
    <property type="match status" value="1"/>
</dbReference>
<sequence length="379" mass="42074">MCQPSSHAGPTKPPAADDKAVHPRVEYEDKATSLGKAKGVIYILSLFAAALSVSYLVIVPTVVLVAFVSPKLAQHVYRVCLGLFCAYSSGVLEYACGMEVVVTGEDGETLDFKDTDRVLLISNHRTEIDWLLHWNFATKIHCHDRIMTMLKAPLKMVPIFGGILHFFGFPFVQRNWSEDEAKLSQTMDAYRARPFGAWLAMFPEGTALYDKTLASSHAFQTARGKPVTEYVLAPRVKGFELCVDKFQPDYVLDMTMAYPELREGIRPSPLRLLVGQFPTAVHFHVRKFALADIDNPKEWLEARFAAKEELLSTFYKSPAPQSFAKPVIALPNSKAPFYSSIAVIVASTTAFSLVLSSWPYVGTTYLLIVLVLLVAAARS</sequence>
<comment type="similarity">
    <text evidence="1">Belongs to the 1-acyl-sn-glycerol-3-phosphate acyltransferase family.</text>
</comment>
<dbReference type="EMBL" id="CAADRA010006541">
    <property type="protein sequence ID" value="VFT96064.1"/>
    <property type="molecule type" value="Genomic_DNA"/>
</dbReference>
<dbReference type="PANTHER" id="PTHR10983:SF24">
    <property type="entry name" value="1-ACYLGLYCEROL-3-PHOSPHATE O-ACYLTRANSFERASE 3, ISOFORM E-RELATED"/>
    <property type="match status" value="1"/>
</dbReference>
<dbReference type="InterPro" id="IPR032098">
    <property type="entry name" value="Acyltransf_C"/>
</dbReference>
<evidence type="ECO:0000256" key="1">
    <source>
        <dbReference type="ARBA" id="ARBA00008655"/>
    </source>
</evidence>
<dbReference type="Proteomes" id="UP000332933">
    <property type="component" value="Unassembled WGS sequence"/>
</dbReference>
<protein>
    <submittedName>
        <fullName evidence="8">Aste57867_19350 protein</fullName>
    </submittedName>
</protein>
<evidence type="ECO:0000313" key="7">
    <source>
        <dbReference type="EMBL" id="KAF0689078.1"/>
    </source>
</evidence>
<organism evidence="8 9">
    <name type="scientific">Aphanomyces stellatus</name>
    <dbReference type="NCBI Taxonomy" id="120398"/>
    <lineage>
        <taxon>Eukaryota</taxon>
        <taxon>Sar</taxon>
        <taxon>Stramenopiles</taxon>
        <taxon>Oomycota</taxon>
        <taxon>Saprolegniomycetes</taxon>
        <taxon>Saprolegniales</taxon>
        <taxon>Verrucalvaceae</taxon>
        <taxon>Aphanomyces</taxon>
    </lineage>
</organism>
<dbReference type="PANTHER" id="PTHR10983">
    <property type="entry name" value="1-ACYLGLYCEROL-3-PHOSPHATE ACYLTRANSFERASE-RELATED"/>
    <property type="match status" value="1"/>
</dbReference>
<dbReference type="Pfam" id="PF01553">
    <property type="entry name" value="Acyltransferase"/>
    <property type="match status" value="1"/>
</dbReference>
<keyword evidence="5" id="KW-0812">Transmembrane</keyword>
<proteinExistence type="inferred from homology"/>
<reference evidence="8 9" key="1">
    <citation type="submission" date="2019-03" db="EMBL/GenBank/DDBJ databases">
        <authorList>
            <person name="Gaulin E."/>
            <person name="Dumas B."/>
        </authorList>
    </citation>
    <scope>NUCLEOTIDE SEQUENCE [LARGE SCALE GENOMIC DNA]</scope>
    <source>
        <strain evidence="8">CBS 568.67</strain>
    </source>
</reference>
<evidence type="ECO:0000259" key="6">
    <source>
        <dbReference type="SMART" id="SM00563"/>
    </source>
</evidence>
<accession>A0A485LCX6</accession>
<name>A0A485LCX6_9STRA</name>
<dbReference type="OrthoDB" id="186786at2759"/>
<dbReference type="SUPFAM" id="SSF69593">
    <property type="entry name" value="Glycerol-3-phosphate (1)-acyltransferase"/>
    <property type="match status" value="1"/>
</dbReference>
<dbReference type="InterPro" id="IPR002123">
    <property type="entry name" value="Plipid/glycerol_acylTrfase"/>
</dbReference>
<dbReference type="Pfam" id="PF16076">
    <property type="entry name" value="Acyltransf_C"/>
    <property type="match status" value="1"/>
</dbReference>
<evidence type="ECO:0000256" key="3">
    <source>
        <dbReference type="ARBA" id="ARBA00023315"/>
    </source>
</evidence>
<feature type="transmembrane region" description="Helical" evidence="5">
    <location>
        <begin position="335"/>
        <end position="354"/>
    </location>
</feature>